<reference evidence="14" key="1">
    <citation type="journal article" date="2024" name="Gigascience">
        <title>Chromosome-level genome of the poultry shaft louse Menopon gallinae provides insight into the host-switching and adaptive evolution of parasitic lice.</title>
        <authorList>
            <person name="Xu Y."/>
            <person name="Ma L."/>
            <person name="Liu S."/>
            <person name="Liang Y."/>
            <person name="Liu Q."/>
            <person name="He Z."/>
            <person name="Tian L."/>
            <person name="Duan Y."/>
            <person name="Cai W."/>
            <person name="Li H."/>
            <person name="Song F."/>
        </authorList>
    </citation>
    <scope>NUCLEOTIDE SEQUENCE</scope>
    <source>
        <strain evidence="14">Cailab_2023a</strain>
    </source>
</reference>
<dbReference type="InterPro" id="IPR014756">
    <property type="entry name" value="Ig_E-set"/>
</dbReference>
<keyword evidence="4 12" id="KW-0732">Signal</keyword>
<dbReference type="PROSITE" id="PS50194">
    <property type="entry name" value="FILAMIN_REPEAT"/>
    <property type="match status" value="1"/>
</dbReference>
<comment type="pathway">
    <text evidence="7">Protein modification.</text>
</comment>
<feature type="domain" description="Glycosyl transferase CAP10" evidence="13">
    <location>
        <begin position="225"/>
        <end position="460"/>
    </location>
</feature>
<evidence type="ECO:0000256" key="12">
    <source>
        <dbReference type="SAM" id="SignalP"/>
    </source>
</evidence>
<dbReference type="GO" id="GO:0005788">
    <property type="term" value="C:endoplasmic reticulum lumen"/>
    <property type="evidence" value="ECO:0007669"/>
    <property type="project" value="UniProtKB-SubCell"/>
</dbReference>
<gene>
    <name evidence="14" type="ORF">PYX00_006622</name>
</gene>
<name>A0AAW2HWX9_9NEOP</name>
<dbReference type="AlphaFoldDB" id="A0AAW2HWX9"/>
<evidence type="ECO:0000256" key="11">
    <source>
        <dbReference type="PROSITE-ProRule" id="PRU00087"/>
    </source>
</evidence>
<feature type="signal peptide" evidence="12">
    <location>
        <begin position="1"/>
        <end position="19"/>
    </location>
</feature>
<proteinExistence type="inferred from homology"/>
<comment type="similarity">
    <text evidence="2">Belongs to the KDELC family.</text>
</comment>
<comment type="catalytic activity">
    <reaction evidence="10">
        <text>L-seryl-[EGF-like domain protein] + UDP-alpha-D-glucose = 3-O-(beta-D-glucosyl)-L-seryl-[EGF-like domain protein] + UDP + H(+)</text>
        <dbReference type="Rhea" id="RHEA:58116"/>
        <dbReference type="Rhea" id="RHEA-COMP:14610"/>
        <dbReference type="Rhea" id="RHEA-COMP:16010"/>
        <dbReference type="ChEBI" id="CHEBI:15378"/>
        <dbReference type="ChEBI" id="CHEBI:29999"/>
        <dbReference type="ChEBI" id="CHEBI:58223"/>
        <dbReference type="ChEBI" id="CHEBI:58885"/>
        <dbReference type="ChEBI" id="CHEBI:140576"/>
    </reaction>
</comment>
<dbReference type="SMART" id="SM00672">
    <property type="entry name" value="CAP10"/>
    <property type="match status" value="1"/>
</dbReference>
<dbReference type="Pfam" id="PF05686">
    <property type="entry name" value="Glyco_transf_90"/>
    <property type="match status" value="1"/>
</dbReference>
<dbReference type="PANTHER" id="PTHR12203:SF122">
    <property type="entry name" value="GLYCOSYL TRANSFERASE CAP10 DOMAIN-CONTAINING PROTEIN"/>
    <property type="match status" value="1"/>
</dbReference>
<sequence>MFAFVFLLCQIFLFNISQQSEIKVDPSKSMAWGPGLSPDKLVFPARYFFVQLFDETGDKITEAPDGELDVHISGPTKSQNCRVWSNILNRRDGSYIVRYKVYHTCEGLKIDLRYNNFPIHGFPMTFSGYVYADDCTCPQNIDRWLRDMKCETSYPQIDENLSKFPAVKFQEAKKKILKKFTNSGSMSLCHYVVKKNSIYRKCYGEYVGFKIFMDAILLSLTRKVFLPDLEFFVNLGDWPLVKKNQEVLPIFSWCGSEETIDIIMPTYDLTEATLECMGRVQLDMLSVQGNTGPEWTNKISKGFWRGRDSRQERLDLIDLARKHPDMINASLTNFFFFRDKEKQYGPKEKHISFFDFFQYKYQINIDGTVAAYRLPYLLAGNSVVLKQESPYFEHFYKDLLPGIHYVPFKRDLSDLIEKIEWLRDNDEAARNISKQAQDFTRDNLMPKDIFCYYTVLLRDWSVRLVDSPRVRDDMEPVQQINPEVPCTCKHIPEKDEL</sequence>
<dbReference type="InterPro" id="IPR051091">
    <property type="entry name" value="O-Glucosyltr/Glycosyltrsf_90"/>
</dbReference>
<evidence type="ECO:0000256" key="7">
    <source>
        <dbReference type="ARBA" id="ARBA00043952"/>
    </source>
</evidence>
<dbReference type="InterPro" id="IPR001298">
    <property type="entry name" value="Filamin/ABP280_rpt"/>
</dbReference>
<evidence type="ECO:0000256" key="8">
    <source>
        <dbReference type="ARBA" id="ARBA00045690"/>
    </source>
</evidence>
<comment type="function">
    <text evidence="8">Protein O-glucosyltransferase. Catalyzes the reaction that attaches glucose through an O-glycosidic linkage to a conserved serine residue found in the consensus sequence C-X-S-X-[PA]-C in epidermal growth factor-like repeats. Regulates Notch signaling by glucosylating Notch in the ER, glucosylation is required for the correct folding and cleavage of Notch.</text>
</comment>
<dbReference type="SUPFAM" id="SSF81296">
    <property type="entry name" value="E set domains"/>
    <property type="match status" value="1"/>
</dbReference>
<evidence type="ECO:0000256" key="4">
    <source>
        <dbReference type="ARBA" id="ARBA00022729"/>
    </source>
</evidence>
<keyword evidence="3" id="KW-0328">Glycosyltransferase</keyword>
<dbReference type="Gene3D" id="2.60.40.10">
    <property type="entry name" value="Immunoglobulins"/>
    <property type="match status" value="1"/>
</dbReference>
<evidence type="ECO:0000256" key="2">
    <source>
        <dbReference type="ARBA" id="ARBA00006063"/>
    </source>
</evidence>
<evidence type="ECO:0000256" key="9">
    <source>
        <dbReference type="ARBA" id="ARBA00047553"/>
    </source>
</evidence>
<keyword evidence="6" id="KW-0325">Glycoprotein</keyword>
<evidence type="ECO:0000259" key="13">
    <source>
        <dbReference type="SMART" id="SM00672"/>
    </source>
</evidence>
<evidence type="ECO:0000313" key="14">
    <source>
        <dbReference type="EMBL" id="KAL0274123.1"/>
    </source>
</evidence>
<keyword evidence="5" id="KW-0256">Endoplasmic reticulum</keyword>
<comment type="catalytic activity">
    <reaction evidence="9">
        <text>L-seryl-[EGF-like domain protein] + UDP-alpha-D-xylose = 3-O-(beta-D-xylosyl)-L-seryl-[EGF-like domain protein] + UDP + H(+)</text>
        <dbReference type="Rhea" id="RHEA:62016"/>
        <dbReference type="Rhea" id="RHEA-COMP:16010"/>
        <dbReference type="Rhea" id="RHEA-COMP:16011"/>
        <dbReference type="ChEBI" id="CHEBI:15378"/>
        <dbReference type="ChEBI" id="CHEBI:29999"/>
        <dbReference type="ChEBI" id="CHEBI:57632"/>
        <dbReference type="ChEBI" id="CHEBI:58223"/>
        <dbReference type="ChEBI" id="CHEBI:132085"/>
    </reaction>
</comment>
<dbReference type="GO" id="GO:0046527">
    <property type="term" value="F:glucosyltransferase activity"/>
    <property type="evidence" value="ECO:0007669"/>
    <property type="project" value="TreeGrafter"/>
</dbReference>
<organism evidence="14">
    <name type="scientific">Menopon gallinae</name>
    <name type="common">poultry shaft louse</name>
    <dbReference type="NCBI Taxonomy" id="328185"/>
    <lineage>
        <taxon>Eukaryota</taxon>
        <taxon>Metazoa</taxon>
        <taxon>Ecdysozoa</taxon>
        <taxon>Arthropoda</taxon>
        <taxon>Hexapoda</taxon>
        <taxon>Insecta</taxon>
        <taxon>Pterygota</taxon>
        <taxon>Neoptera</taxon>
        <taxon>Paraneoptera</taxon>
        <taxon>Psocodea</taxon>
        <taxon>Troctomorpha</taxon>
        <taxon>Phthiraptera</taxon>
        <taxon>Amblycera</taxon>
        <taxon>Menoponidae</taxon>
        <taxon>Menopon</taxon>
    </lineage>
</organism>
<dbReference type="InterPro" id="IPR017868">
    <property type="entry name" value="Filamin/ABP280_repeat-like"/>
</dbReference>
<dbReference type="SMART" id="SM00557">
    <property type="entry name" value="IG_FLMN"/>
    <property type="match status" value="1"/>
</dbReference>
<evidence type="ECO:0000256" key="1">
    <source>
        <dbReference type="ARBA" id="ARBA00004319"/>
    </source>
</evidence>
<comment type="caution">
    <text evidence="14">The sequence shown here is derived from an EMBL/GenBank/DDBJ whole genome shotgun (WGS) entry which is preliminary data.</text>
</comment>
<dbReference type="EMBL" id="JARGDH010000003">
    <property type="protein sequence ID" value="KAL0274123.1"/>
    <property type="molecule type" value="Genomic_DNA"/>
</dbReference>
<evidence type="ECO:0000256" key="3">
    <source>
        <dbReference type="ARBA" id="ARBA00022676"/>
    </source>
</evidence>
<protein>
    <recommendedName>
        <fullName evidence="13">Glycosyl transferase CAP10 domain-containing protein</fullName>
    </recommendedName>
</protein>
<dbReference type="Pfam" id="PF00630">
    <property type="entry name" value="Filamin"/>
    <property type="match status" value="1"/>
</dbReference>
<evidence type="ECO:0000256" key="6">
    <source>
        <dbReference type="ARBA" id="ARBA00023180"/>
    </source>
</evidence>
<dbReference type="InterPro" id="IPR013783">
    <property type="entry name" value="Ig-like_fold"/>
</dbReference>
<comment type="subcellular location">
    <subcellularLocation>
        <location evidence="1">Endoplasmic reticulum lumen</location>
    </subcellularLocation>
</comment>
<dbReference type="InterPro" id="IPR006598">
    <property type="entry name" value="CAP10"/>
</dbReference>
<evidence type="ECO:0000256" key="10">
    <source>
        <dbReference type="ARBA" id="ARBA00049246"/>
    </source>
</evidence>
<accession>A0AAW2HWX9</accession>
<keyword evidence="3" id="KW-0808">Transferase</keyword>
<feature type="repeat" description="Filamin" evidence="11">
    <location>
        <begin position="21"/>
        <end position="99"/>
    </location>
</feature>
<dbReference type="PANTHER" id="PTHR12203">
    <property type="entry name" value="KDEL LYS-ASP-GLU-LEU CONTAINING - RELATED"/>
    <property type="match status" value="1"/>
</dbReference>
<feature type="chain" id="PRO_5043991161" description="Glycosyl transferase CAP10 domain-containing protein" evidence="12">
    <location>
        <begin position="20"/>
        <end position="497"/>
    </location>
</feature>
<evidence type="ECO:0000256" key="5">
    <source>
        <dbReference type="ARBA" id="ARBA00022824"/>
    </source>
</evidence>